<evidence type="ECO:0000259" key="6">
    <source>
        <dbReference type="PROSITE" id="PS50977"/>
    </source>
</evidence>
<dbReference type="PANTHER" id="PTHR30055:SF234">
    <property type="entry name" value="HTH-TYPE TRANSCRIPTIONAL REGULATOR BETI"/>
    <property type="match status" value="1"/>
</dbReference>
<dbReference type="InterPro" id="IPR009057">
    <property type="entry name" value="Homeodomain-like_sf"/>
</dbReference>
<dbReference type="InterPro" id="IPR050109">
    <property type="entry name" value="HTH-type_TetR-like_transc_reg"/>
</dbReference>
<accession>A0ABT5TCZ2</accession>
<keyword evidence="1" id="KW-0805">Transcription regulation</keyword>
<dbReference type="InterPro" id="IPR001647">
    <property type="entry name" value="HTH_TetR"/>
</dbReference>
<feature type="DNA-binding region" description="H-T-H motif" evidence="4">
    <location>
        <begin position="41"/>
        <end position="60"/>
    </location>
</feature>
<organism evidence="7 8">
    <name type="scientific">Roseinatronobacter alkalisoli</name>
    <dbReference type="NCBI Taxonomy" id="3028235"/>
    <lineage>
        <taxon>Bacteria</taxon>
        <taxon>Pseudomonadati</taxon>
        <taxon>Pseudomonadota</taxon>
        <taxon>Alphaproteobacteria</taxon>
        <taxon>Rhodobacterales</taxon>
        <taxon>Paracoccaceae</taxon>
        <taxon>Roseinatronobacter</taxon>
    </lineage>
</organism>
<evidence type="ECO:0000313" key="8">
    <source>
        <dbReference type="Proteomes" id="UP001431784"/>
    </source>
</evidence>
<name>A0ABT5TCZ2_9RHOB</name>
<dbReference type="Gene3D" id="1.10.357.10">
    <property type="entry name" value="Tetracycline Repressor, domain 2"/>
    <property type="match status" value="1"/>
</dbReference>
<evidence type="ECO:0000256" key="4">
    <source>
        <dbReference type="PROSITE-ProRule" id="PRU00335"/>
    </source>
</evidence>
<feature type="domain" description="HTH tetR-type" evidence="6">
    <location>
        <begin position="18"/>
        <end position="78"/>
    </location>
</feature>
<evidence type="ECO:0000256" key="2">
    <source>
        <dbReference type="ARBA" id="ARBA00023125"/>
    </source>
</evidence>
<sequence length="216" mass="23541">MVSTAPRKKRLSRAESQAATRRKLLESAFEVVSRHGYDGASVEMIAEEAGFSKGAFYSNFNSKEDILLQLLHTNASNDVEDLTELFADLDDAESVLSALKHWSDSRSANQKWGTIAIEFVRRTIHDGDPDNPQLNIFVAQWKGVGKLLQKKLNISPSRISALNLGGLVLEVTYGGISGFLKVNTSGEMLDDMLRMMLGPPASEPADSQGGAESGQQ</sequence>
<gene>
    <name evidence="7" type="ORF">PUT78_17255</name>
</gene>
<feature type="region of interest" description="Disordered" evidence="5">
    <location>
        <begin position="197"/>
        <end position="216"/>
    </location>
</feature>
<dbReference type="PANTHER" id="PTHR30055">
    <property type="entry name" value="HTH-TYPE TRANSCRIPTIONAL REGULATOR RUTR"/>
    <property type="match status" value="1"/>
</dbReference>
<evidence type="ECO:0000313" key="7">
    <source>
        <dbReference type="EMBL" id="MDD7972844.1"/>
    </source>
</evidence>
<proteinExistence type="predicted"/>
<keyword evidence="2 4" id="KW-0238">DNA-binding</keyword>
<keyword evidence="3" id="KW-0804">Transcription</keyword>
<protein>
    <submittedName>
        <fullName evidence="7">TetR/AcrR family transcriptional regulator</fullName>
    </submittedName>
</protein>
<dbReference type="PRINTS" id="PR00455">
    <property type="entry name" value="HTHTETR"/>
</dbReference>
<dbReference type="Proteomes" id="UP001431784">
    <property type="component" value="Unassembled WGS sequence"/>
</dbReference>
<evidence type="ECO:0000256" key="5">
    <source>
        <dbReference type="SAM" id="MobiDB-lite"/>
    </source>
</evidence>
<reference evidence="7" key="1">
    <citation type="submission" date="2023-02" db="EMBL/GenBank/DDBJ databases">
        <title>Description of Roseinatronobacter alkalisoli sp. nov., an alkaliphilic bacerium isolated from soda soil.</title>
        <authorList>
            <person name="Wei W."/>
        </authorList>
    </citation>
    <scope>NUCLEOTIDE SEQUENCE</scope>
    <source>
        <strain evidence="7">HJB301</strain>
    </source>
</reference>
<dbReference type="PROSITE" id="PS50977">
    <property type="entry name" value="HTH_TETR_2"/>
    <property type="match status" value="1"/>
</dbReference>
<dbReference type="Pfam" id="PF00440">
    <property type="entry name" value="TetR_N"/>
    <property type="match status" value="1"/>
</dbReference>
<evidence type="ECO:0000256" key="1">
    <source>
        <dbReference type="ARBA" id="ARBA00023015"/>
    </source>
</evidence>
<evidence type="ECO:0000256" key="3">
    <source>
        <dbReference type="ARBA" id="ARBA00023163"/>
    </source>
</evidence>
<dbReference type="RefSeq" id="WP_274353518.1">
    <property type="nucleotide sequence ID" value="NZ_JAQZSM010000020.1"/>
</dbReference>
<keyword evidence="8" id="KW-1185">Reference proteome</keyword>
<dbReference type="EMBL" id="JAQZSM010000020">
    <property type="protein sequence ID" value="MDD7972844.1"/>
    <property type="molecule type" value="Genomic_DNA"/>
</dbReference>
<comment type="caution">
    <text evidence="7">The sequence shown here is derived from an EMBL/GenBank/DDBJ whole genome shotgun (WGS) entry which is preliminary data.</text>
</comment>
<dbReference type="SUPFAM" id="SSF46689">
    <property type="entry name" value="Homeodomain-like"/>
    <property type="match status" value="1"/>
</dbReference>